<dbReference type="InterPro" id="IPR035979">
    <property type="entry name" value="RBD_domain_sf"/>
</dbReference>
<dbReference type="PROSITE" id="PS50102">
    <property type="entry name" value="RRM"/>
    <property type="match status" value="1"/>
</dbReference>
<dbReference type="Pfam" id="PF00567">
    <property type="entry name" value="TUDOR"/>
    <property type="match status" value="3"/>
</dbReference>
<dbReference type="PANTHER" id="PTHR22948">
    <property type="entry name" value="TUDOR DOMAIN CONTAINING PROTEIN"/>
    <property type="match status" value="1"/>
</dbReference>
<evidence type="ECO:0000256" key="1">
    <source>
        <dbReference type="ARBA" id="ARBA00022723"/>
    </source>
</evidence>
<feature type="domain" description="Tudor" evidence="7">
    <location>
        <begin position="581"/>
        <end position="641"/>
    </location>
</feature>
<dbReference type="PROSITE" id="PS50865">
    <property type="entry name" value="ZF_MYND_2"/>
    <property type="match status" value="1"/>
</dbReference>
<evidence type="ECO:0000313" key="9">
    <source>
        <dbReference type="EMBL" id="CAB3266882.1"/>
    </source>
</evidence>
<dbReference type="InterPro" id="IPR002893">
    <property type="entry name" value="Znf_MYND"/>
</dbReference>
<gene>
    <name evidence="9" type="primary">Tdrd1-004</name>
</gene>
<dbReference type="CDD" id="cd00590">
    <property type="entry name" value="RRM_SF"/>
    <property type="match status" value="1"/>
</dbReference>
<dbReference type="InterPro" id="IPR050621">
    <property type="entry name" value="Tudor_domain_containing"/>
</dbReference>
<evidence type="ECO:0000259" key="8">
    <source>
        <dbReference type="PROSITE" id="PS50865"/>
    </source>
</evidence>
<dbReference type="Gene3D" id="2.40.50.90">
    <property type="match status" value="3"/>
</dbReference>
<dbReference type="PROSITE" id="PS01360">
    <property type="entry name" value="ZF_MYND_1"/>
    <property type="match status" value="1"/>
</dbReference>
<evidence type="ECO:0000256" key="4">
    <source>
        <dbReference type="PROSITE-ProRule" id="PRU00134"/>
    </source>
</evidence>
<dbReference type="Pfam" id="PF01753">
    <property type="entry name" value="zf-MYND"/>
    <property type="match status" value="1"/>
</dbReference>
<evidence type="ECO:0000256" key="5">
    <source>
        <dbReference type="PROSITE-ProRule" id="PRU00176"/>
    </source>
</evidence>
<dbReference type="InterPro" id="IPR002999">
    <property type="entry name" value="Tudor"/>
</dbReference>
<dbReference type="SUPFAM" id="SSF54928">
    <property type="entry name" value="RNA-binding domain, RBD"/>
    <property type="match status" value="1"/>
</dbReference>
<protein>
    <submittedName>
        <fullName evidence="9">Tudor domain-containing protein 1-like</fullName>
    </submittedName>
</protein>
<evidence type="ECO:0000256" key="2">
    <source>
        <dbReference type="ARBA" id="ARBA00022771"/>
    </source>
</evidence>
<sequence>MSIQQSQQYRNKKSGIRGNEEKNSTLYILGIPPELTENALRNLFSTFGNVTLVNILPPKHGQTCKAGFVEFENLVQAELAIKSLNGFKLGEYTLKVEKAKPRKLRCEEGNKNDYLSLIQKLEKGPLLQKELLDITNNNNAGSYKNPLVSESFSGSIEESSNKCSLPNAVPEGAQNQGSTLKDKRNPCHVCGQLTKSMCSSCSSVFYCSRNCQVKDWSKHKLNCNRNNSRKSESLENDEDSDSPLIVVDSSICNQFAKHLKAVSKQSSAIICNGTKVQAVCTKINSFTSQISCGDLIRFSVTDVDAKNACFICQSVMPNDIVNLNELQVGLNEFYNDRNASKVASPKVGNFVAAVYAEDGQWYRAVIESVSPDDKALVKFIDYGNKELVNFTDLYVLKEMFCTQSAFSVNCKLNGMGSEPWNEKALECILSALSGSNLIIDACIAEVMDGVVYAEVKANGVGIAENLLRIACVSPIAEIGKSKNDESVAEQTNPNMHHLENEMEQKIQNHDSKLKDVVEIAKNGFDLLPMKIPDGSFQIIISHTVCPDSIFCQLIQSGLYELQTQFKELTQICNSNKVSSWIPRTGDICAAMFPEDNVWYRAKVVGLKKEKDVVKVQFVDFGNTEMIPNHLIQQLPSQFALLPVQAFEASLSGCYAKDDTWSKDCISLIKEWQNKSFLARVEGTCANTGKPSLTVFVDEKSTLNELLVKEKHVLKVPYAKTESDVPKFEVCQTIEKQKPPLGVNVDIIITECNQPGEFFCQLVTQQLQQLAETLQDLTKHCKEAPSFPTECLPEMFCSALFKDGMWYRAQVKQVDDNTIFVEYVDYGNSALISKHNVQLLPAKFGSLPVQAFKCNLADASPVCDEGWGEDFINVTQNFVGKCIHAQIVSCDDDDMLFIKVPNLLNSLIVEKCALYCF</sequence>
<feature type="domain" description="RRM" evidence="6">
    <location>
        <begin position="24"/>
        <end position="101"/>
    </location>
</feature>
<keyword evidence="1" id="KW-0479">Metal-binding</keyword>
<feature type="domain" description="Tudor" evidence="7">
    <location>
        <begin position="783"/>
        <end position="846"/>
    </location>
</feature>
<keyword evidence="5" id="KW-0694">RNA-binding</keyword>
<dbReference type="GO" id="GO:0008270">
    <property type="term" value="F:zinc ion binding"/>
    <property type="evidence" value="ECO:0007669"/>
    <property type="project" value="UniProtKB-KW"/>
</dbReference>
<dbReference type="SMART" id="SM00360">
    <property type="entry name" value="RRM"/>
    <property type="match status" value="1"/>
</dbReference>
<evidence type="ECO:0000259" key="6">
    <source>
        <dbReference type="PROSITE" id="PS50102"/>
    </source>
</evidence>
<dbReference type="Gene3D" id="6.10.140.2220">
    <property type="match status" value="1"/>
</dbReference>
<feature type="domain" description="MYND-type" evidence="8">
    <location>
        <begin position="187"/>
        <end position="223"/>
    </location>
</feature>
<dbReference type="AlphaFoldDB" id="A0A6F9DTX7"/>
<dbReference type="InterPro" id="IPR035437">
    <property type="entry name" value="SNase_OB-fold_sf"/>
</dbReference>
<accession>A0A6F9DTX7</accession>
<dbReference type="FunFam" id="2.30.30.140:FF:000018">
    <property type="entry name" value="Serine/threonine-protein kinase 31"/>
    <property type="match status" value="3"/>
</dbReference>
<keyword evidence="2 4" id="KW-0863">Zinc-finger</keyword>
<name>A0A6F9DTX7_9ASCI</name>
<evidence type="ECO:0000259" key="7">
    <source>
        <dbReference type="PROSITE" id="PS50304"/>
    </source>
</evidence>
<dbReference type="Pfam" id="PF00076">
    <property type="entry name" value="RRM_1"/>
    <property type="match status" value="1"/>
</dbReference>
<dbReference type="Gene3D" id="2.30.30.140">
    <property type="match status" value="3"/>
</dbReference>
<organism evidence="9">
    <name type="scientific">Phallusia mammillata</name>
    <dbReference type="NCBI Taxonomy" id="59560"/>
    <lineage>
        <taxon>Eukaryota</taxon>
        <taxon>Metazoa</taxon>
        <taxon>Chordata</taxon>
        <taxon>Tunicata</taxon>
        <taxon>Ascidiacea</taxon>
        <taxon>Phlebobranchia</taxon>
        <taxon>Ascidiidae</taxon>
        <taxon>Phallusia</taxon>
    </lineage>
</organism>
<dbReference type="Gene3D" id="3.30.70.330">
    <property type="match status" value="1"/>
</dbReference>
<dbReference type="PROSITE" id="PS50304">
    <property type="entry name" value="TUDOR"/>
    <property type="match status" value="3"/>
</dbReference>
<evidence type="ECO:0000256" key="3">
    <source>
        <dbReference type="ARBA" id="ARBA00022833"/>
    </source>
</evidence>
<dbReference type="EMBL" id="LR791020">
    <property type="protein sequence ID" value="CAB3266882.1"/>
    <property type="molecule type" value="mRNA"/>
</dbReference>
<dbReference type="SUPFAM" id="SSF144232">
    <property type="entry name" value="HIT/MYND zinc finger-like"/>
    <property type="match status" value="1"/>
</dbReference>
<reference evidence="9" key="1">
    <citation type="submission" date="2020-04" db="EMBL/GenBank/DDBJ databases">
        <authorList>
            <person name="Neveu A P."/>
        </authorList>
    </citation>
    <scope>NUCLEOTIDE SEQUENCE</scope>
    <source>
        <tissue evidence="9">Whole embryo</tissue>
    </source>
</reference>
<feature type="domain" description="Tudor" evidence="7">
    <location>
        <begin position="344"/>
        <end position="403"/>
    </location>
</feature>
<dbReference type="SMART" id="SM00333">
    <property type="entry name" value="TUDOR"/>
    <property type="match status" value="3"/>
</dbReference>
<dbReference type="InterPro" id="IPR000504">
    <property type="entry name" value="RRM_dom"/>
</dbReference>
<dbReference type="InterPro" id="IPR012677">
    <property type="entry name" value="Nucleotide-bd_a/b_plait_sf"/>
</dbReference>
<proteinExistence type="evidence at transcript level"/>
<dbReference type="GO" id="GO:0003723">
    <property type="term" value="F:RNA binding"/>
    <property type="evidence" value="ECO:0007669"/>
    <property type="project" value="UniProtKB-UniRule"/>
</dbReference>
<keyword evidence="3" id="KW-0862">Zinc</keyword>
<dbReference type="SUPFAM" id="SSF63748">
    <property type="entry name" value="Tudor/PWWP/MBT"/>
    <property type="match status" value="3"/>
</dbReference>
<dbReference type="PANTHER" id="PTHR22948:SF72">
    <property type="entry name" value="TUDOR DOMAIN-CONTAINING PROTEIN"/>
    <property type="match status" value="1"/>
</dbReference>